<dbReference type="PATRIC" id="fig|520764.3.peg.1802"/>
<dbReference type="InterPro" id="IPR008254">
    <property type="entry name" value="Flavodoxin/NO_synth"/>
</dbReference>
<gene>
    <name evidence="2" type="ORF">AN618_16760</name>
</gene>
<dbReference type="Pfam" id="PF12682">
    <property type="entry name" value="Flavodoxin_4"/>
    <property type="match status" value="1"/>
</dbReference>
<accession>A0A140L6B3</accession>
<dbReference type="PANTHER" id="PTHR39201:SF1">
    <property type="entry name" value="FLAVODOXIN-LIKE DOMAIN-CONTAINING PROTEIN"/>
    <property type="match status" value="1"/>
</dbReference>
<dbReference type="AlphaFoldDB" id="A0A140L6B3"/>
<organism evidence="2 3">
    <name type="scientific">Fervidicola ferrireducens</name>
    <dbReference type="NCBI Taxonomy" id="520764"/>
    <lineage>
        <taxon>Bacteria</taxon>
        <taxon>Bacillati</taxon>
        <taxon>Bacillota</taxon>
        <taxon>Clostridia</taxon>
        <taxon>Thermosediminibacterales</taxon>
        <taxon>Thermosediminibacteraceae</taxon>
        <taxon>Fervidicola</taxon>
    </lineage>
</organism>
<comment type="caution">
    <text evidence="2">The sequence shown here is derived from an EMBL/GenBank/DDBJ whole genome shotgun (WGS) entry which is preliminary data.</text>
</comment>
<dbReference type="Proteomes" id="UP000070427">
    <property type="component" value="Unassembled WGS sequence"/>
</dbReference>
<dbReference type="SUPFAM" id="SSF52218">
    <property type="entry name" value="Flavoproteins"/>
    <property type="match status" value="1"/>
</dbReference>
<dbReference type="GO" id="GO:0010181">
    <property type="term" value="F:FMN binding"/>
    <property type="evidence" value="ECO:0007669"/>
    <property type="project" value="InterPro"/>
</dbReference>
<dbReference type="InterPro" id="IPR029039">
    <property type="entry name" value="Flavoprotein-like_sf"/>
</dbReference>
<sequence>MPNSKILIAYFSRKGNNYVNGRIINLPIGNTEIVAKKIHELTGGDIFEIKTVKQYPEDYYETTEVAKEEKRQNARPELANKLDDISSYDVIFLGYPNWWGTMPMAVFTFLESYDFAGRTIAPFCTHEGSGMGSSEHDIKKLCPNAKVLPGIAIRGSNVHRADKDIADWLKRLDLIP</sequence>
<reference evidence="2 3" key="1">
    <citation type="submission" date="2015-12" db="EMBL/GenBank/DDBJ databases">
        <title>Draft genome sequnece of Fervidicola ferrireducens strain Y170.</title>
        <authorList>
            <person name="Patel B.K."/>
        </authorList>
    </citation>
    <scope>NUCLEOTIDE SEQUENCE [LARGE SCALE GENOMIC DNA]</scope>
    <source>
        <strain evidence="2 3">Y170</strain>
    </source>
</reference>
<dbReference type="GO" id="GO:0016651">
    <property type="term" value="F:oxidoreductase activity, acting on NAD(P)H"/>
    <property type="evidence" value="ECO:0007669"/>
    <property type="project" value="UniProtKB-ARBA"/>
</dbReference>
<protein>
    <recommendedName>
        <fullName evidence="1">Flavodoxin-like domain-containing protein</fullName>
    </recommendedName>
</protein>
<dbReference type="RefSeq" id="WP_066353845.1">
    <property type="nucleotide sequence ID" value="NZ_LOED01000021.1"/>
</dbReference>
<name>A0A140L6B3_9FIRM</name>
<dbReference type="InParanoid" id="A0A140L6B3"/>
<dbReference type="EMBL" id="LOED01000021">
    <property type="protein sequence ID" value="KXG76088.1"/>
    <property type="molecule type" value="Genomic_DNA"/>
</dbReference>
<evidence type="ECO:0000313" key="3">
    <source>
        <dbReference type="Proteomes" id="UP000070427"/>
    </source>
</evidence>
<keyword evidence="3" id="KW-1185">Reference proteome</keyword>
<feature type="domain" description="Flavodoxin-like" evidence="1">
    <location>
        <begin position="29"/>
        <end position="170"/>
    </location>
</feature>
<dbReference type="STRING" id="520764.AN618_16760"/>
<evidence type="ECO:0000259" key="1">
    <source>
        <dbReference type="Pfam" id="PF12682"/>
    </source>
</evidence>
<evidence type="ECO:0000313" key="2">
    <source>
        <dbReference type="EMBL" id="KXG76088.1"/>
    </source>
</evidence>
<dbReference type="OrthoDB" id="9806505at2"/>
<dbReference type="PANTHER" id="PTHR39201">
    <property type="entry name" value="EXPORTED PROTEIN-RELATED"/>
    <property type="match status" value="1"/>
</dbReference>
<proteinExistence type="predicted"/>
<dbReference type="Gene3D" id="3.40.50.360">
    <property type="match status" value="1"/>
</dbReference>